<dbReference type="AlphaFoldDB" id="A0A975T457"/>
<proteinExistence type="predicted"/>
<protein>
    <submittedName>
        <fullName evidence="1">Uncharacterized protein</fullName>
    </submittedName>
</protein>
<organism evidence="1 2">
    <name type="scientific">Richelia sinica FACHB-800</name>
    <dbReference type="NCBI Taxonomy" id="1357546"/>
    <lineage>
        <taxon>Bacteria</taxon>
        <taxon>Bacillati</taxon>
        <taxon>Cyanobacteriota</taxon>
        <taxon>Cyanophyceae</taxon>
        <taxon>Nostocales</taxon>
        <taxon>Nostocaceae</taxon>
        <taxon>Richelia</taxon>
    </lineage>
</organism>
<name>A0A975T457_9NOST</name>
<gene>
    <name evidence="1" type="ORF">B6N60_00438</name>
</gene>
<reference evidence="1" key="1">
    <citation type="submission" date="2017-04" db="EMBL/GenBank/DDBJ databases">
        <title>Genome deletions in a multicellular cyanobacterial endosymbiont for morphological adaptation in marine diatoms.</title>
        <authorList>
            <person name="Wang Y."/>
            <person name="Gao H."/>
            <person name="Li R."/>
            <person name="Xu X."/>
        </authorList>
    </citation>
    <scope>NUCLEOTIDE SEQUENCE</scope>
    <source>
        <strain evidence="1">FACHB 800</strain>
    </source>
</reference>
<evidence type="ECO:0000313" key="2">
    <source>
        <dbReference type="Proteomes" id="UP000683511"/>
    </source>
</evidence>
<dbReference type="KEGG" id="rsin:B6N60_00438"/>
<sequence length="47" mass="5225">MVATDASGALEVVFLNILGLRISKICCLWDAAGRFREPVWGEFGLWL</sequence>
<dbReference type="EMBL" id="CP021056">
    <property type="protein sequence ID" value="QXE21760.1"/>
    <property type="molecule type" value="Genomic_DNA"/>
</dbReference>
<evidence type="ECO:0000313" key="1">
    <source>
        <dbReference type="EMBL" id="QXE21760.1"/>
    </source>
</evidence>
<keyword evidence="2" id="KW-1185">Reference proteome</keyword>
<dbReference type="Proteomes" id="UP000683511">
    <property type="component" value="Chromosome"/>
</dbReference>
<accession>A0A975T457</accession>